<sequence length="143" mass="15897">MIGLLRVGLQNESERNVHLRLGAGDDRGYDYLTAISLEMRSQDGKQYQLEYLAMPITGVSRRVEVTIPPHGTWTGDVVLWNFFIFPGGPGHADNAHPIPLEDMPAARYSITAVFTEAPPASNPDPSDWVGTVRSQPLAYDWPY</sequence>
<organism evidence="1 2">
    <name type="scientific">Bryocella elongata</name>
    <dbReference type="NCBI Taxonomy" id="863522"/>
    <lineage>
        <taxon>Bacteria</taxon>
        <taxon>Pseudomonadati</taxon>
        <taxon>Acidobacteriota</taxon>
        <taxon>Terriglobia</taxon>
        <taxon>Terriglobales</taxon>
        <taxon>Acidobacteriaceae</taxon>
        <taxon>Bryocella</taxon>
    </lineage>
</organism>
<gene>
    <name evidence="1" type="ORF">SAMN05421819_3141</name>
</gene>
<dbReference type="AlphaFoldDB" id="A0A1H6AIT0"/>
<protein>
    <submittedName>
        <fullName evidence="1">Uncharacterized protein</fullName>
    </submittedName>
</protein>
<accession>A0A1H6AIT0</accession>
<keyword evidence="2" id="KW-1185">Reference proteome</keyword>
<dbReference type="EMBL" id="FNVA01000005">
    <property type="protein sequence ID" value="SEG47666.1"/>
    <property type="molecule type" value="Genomic_DNA"/>
</dbReference>
<dbReference type="Proteomes" id="UP000236728">
    <property type="component" value="Unassembled WGS sequence"/>
</dbReference>
<evidence type="ECO:0000313" key="1">
    <source>
        <dbReference type="EMBL" id="SEG47666.1"/>
    </source>
</evidence>
<proteinExistence type="predicted"/>
<name>A0A1H6AIT0_9BACT</name>
<reference evidence="1 2" key="1">
    <citation type="submission" date="2016-10" db="EMBL/GenBank/DDBJ databases">
        <authorList>
            <person name="de Groot N.N."/>
        </authorList>
    </citation>
    <scope>NUCLEOTIDE SEQUENCE [LARGE SCALE GENOMIC DNA]</scope>
    <source>
        <strain evidence="1 2">DSM 22489</strain>
    </source>
</reference>
<evidence type="ECO:0000313" key="2">
    <source>
        <dbReference type="Proteomes" id="UP000236728"/>
    </source>
</evidence>